<name>A0A917ZPS0_9GAMM</name>
<dbReference type="InterPro" id="IPR051407">
    <property type="entry name" value="Bact_OM_lipoprot/Surf_antigen"/>
</dbReference>
<dbReference type="AlphaFoldDB" id="A0A917ZPS0"/>
<protein>
    <recommendedName>
        <fullName evidence="7">Glycine zipper 2TM domain-containing protein</fullName>
    </recommendedName>
</protein>
<dbReference type="InterPro" id="IPR008816">
    <property type="entry name" value="Gly_zipper_2TM_dom"/>
</dbReference>
<proteinExistence type="predicted"/>
<comment type="subcellular location">
    <subcellularLocation>
        <location evidence="1">Cell outer membrane</location>
        <topology evidence="1">Lipid-anchor</topology>
    </subcellularLocation>
</comment>
<evidence type="ECO:0000256" key="6">
    <source>
        <dbReference type="SAM" id="SignalP"/>
    </source>
</evidence>
<evidence type="ECO:0000313" key="9">
    <source>
        <dbReference type="Proteomes" id="UP000599578"/>
    </source>
</evidence>
<accession>A0A917ZPS0</accession>
<organism evidence="8 9">
    <name type="scientific">Marinobacterium nitratireducens</name>
    <dbReference type="NCBI Taxonomy" id="518897"/>
    <lineage>
        <taxon>Bacteria</taxon>
        <taxon>Pseudomonadati</taxon>
        <taxon>Pseudomonadota</taxon>
        <taxon>Gammaproteobacteria</taxon>
        <taxon>Oceanospirillales</taxon>
        <taxon>Oceanospirillaceae</taxon>
        <taxon>Marinobacterium</taxon>
    </lineage>
</organism>
<evidence type="ECO:0000313" key="8">
    <source>
        <dbReference type="EMBL" id="GGO87468.1"/>
    </source>
</evidence>
<gene>
    <name evidence="8" type="ORF">GCM10011348_40730</name>
</gene>
<reference evidence="8 9" key="1">
    <citation type="journal article" date="2014" name="Int. J. Syst. Evol. Microbiol.">
        <title>Complete genome sequence of Corynebacterium casei LMG S-19264T (=DSM 44701T), isolated from a smear-ripened cheese.</title>
        <authorList>
            <consortium name="US DOE Joint Genome Institute (JGI-PGF)"/>
            <person name="Walter F."/>
            <person name="Albersmeier A."/>
            <person name="Kalinowski J."/>
            <person name="Ruckert C."/>
        </authorList>
    </citation>
    <scope>NUCLEOTIDE SEQUENCE [LARGE SCALE GENOMIC DNA]</scope>
    <source>
        <strain evidence="8 9">CGMCC 1.7286</strain>
    </source>
</reference>
<feature type="domain" description="Glycine zipper 2TM" evidence="7">
    <location>
        <begin position="63"/>
        <end position="103"/>
    </location>
</feature>
<keyword evidence="3" id="KW-0472">Membrane</keyword>
<feature type="chain" id="PRO_5037000449" description="Glycine zipper 2TM domain-containing protein" evidence="6">
    <location>
        <begin position="27"/>
        <end position="155"/>
    </location>
</feature>
<dbReference type="PROSITE" id="PS51257">
    <property type="entry name" value="PROKAR_LIPOPROTEIN"/>
    <property type="match status" value="1"/>
</dbReference>
<dbReference type="PANTHER" id="PTHR35603:SF1">
    <property type="entry name" value="OUTER MEMBRANE LIPOPROTEIN SLYB"/>
    <property type="match status" value="1"/>
</dbReference>
<evidence type="ECO:0000256" key="4">
    <source>
        <dbReference type="ARBA" id="ARBA00023139"/>
    </source>
</evidence>
<dbReference type="GO" id="GO:0009279">
    <property type="term" value="C:cell outer membrane"/>
    <property type="evidence" value="ECO:0007669"/>
    <property type="project" value="UniProtKB-SubCell"/>
</dbReference>
<evidence type="ECO:0000259" key="7">
    <source>
        <dbReference type="Pfam" id="PF05433"/>
    </source>
</evidence>
<dbReference type="EMBL" id="BMLT01000013">
    <property type="protein sequence ID" value="GGO87468.1"/>
    <property type="molecule type" value="Genomic_DNA"/>
</dbReference>
<sequence>MMCGKGGLALLLGVAMLAGCAGPSLTGTTYSREEARQVHYVRYGIVESVTPVVIEGRTDGPVGTGAGAIVGGIAGSNVGGGSGRAVGAVLGAVAGGVLGSTIEESATRKQGQEIMLRLDNGETISLVQEVEDGQFFRPGERVRLLQSGGTTRVTY</sequence>
<dbReference type="Pfam" id="PF05433">
    <property type="entry name" value="Rick_17kDa_Anti"/>
    <property type="match status" value="1"/>
</dbReference>
<keyword evidence="5" id="KW-0449">Lipoprotein</keyword>
<evidence type="ECO:0000256" key="2">
    <source>
        <dbReference type="ARBA" id="ARBA00022729"/>
    </source>
</evidence>
<keyword evidence="4" id="KW-0564">Palmitate</keyword>
<evidence type="ECO:0000256" key="3">
    <source>
        <dbReference type="ARBA" id="ARBA00023136"/>
    </source>
</evidence>
<keyword evidence="2 6" id="KW-0732">Signal</keyword>
<feature type="signal peptide" evidence="6">
    <location>
        <begin position="1"/>
        <end position="26"/>
    </location>
</feature>
<keyword evidence="9" id="KW-1185">Reference proteome</keyword>
<comment type="caution">
    <text evidence="8">The sequence shown here is derived from an EMBL/GenBank/DDBJ whole genome shotgun (WGS) entry which is preliminary data.</text>
</comment>
<evidence type="ECO:0000256" key="5">
    <source>
        <dbReference type="ARBA" id="ARBA00023288"/>
    </source>
</evidence>
<dbReference type="Proteomes" id="UP000599578">
    <property type="component" value="Unassembled WGS sequence"/>
</dbReference>
<dbReference type="PANTHER" id="PTHR35603">
    <property type="match status" value="1"/>
</dbReference>
<evidence type="ECO:0000256" key="1">
    <source>
        <dbReference type="ARBA" id="ARBA00004459"/>
    </source>
</evidence>